<evidence type="ECO:0000313" key="2">
    <source>
        <dbReference type="Proteomes" id="UP000654370"/>
    </source>
</evidence>
<dbReference type="EMBL" id="JAEPQZ010000021">
    <property type="protein sequence ID" value="KAG2171487.1"/>
    <property type="molecule type" value="Genomic_DNA"/>
</dbReference>
<comment type="caution">
    <text evidence="1">The sequence shown here is derived from an EMBL/GenBank/DDBJ whole genome shotgun (WGS) entry which is preliminary data.</text>
</comment>
<name>A0A8H7U847_MORIS</name>
<keyword evidence="2" id="KW-1185">Reference proteome</keyword>
<sequence length="69" mass="7714">MPPAAKMKFFIRRLPMHLETLAAQCSWGQISTLVKFRNTFIHALQEPQTSSRNTNFGPNATALLTLPTA</sequence>
<accession>A0A8H7U847</accession>
<reference evidence="1" key="1">
    <citation type="submission" date="2020-12" db="EMBL/GenBank/DDBJ databases">
        <title>Metabolic potential, ecology and presence of endohyphal bacteria is reflected in genomic diversity of Mucoromycotina.</title>
        <authorList>
            <person name="Muszewska A."/>
            <person name="Okrasinska A."/>
            <person name="Steczkiewicz K."/>
            <person name="Drgas O."/>
            <person name="Orlowska M."/>
            <person name="Perlinska-Lenart U."/>
            <person name="Aleksandrzak-Piekarczyk T."/>
            <person name="Szatraj K."/>
            <person name="Zielenkiewicz U."/>
            <person name="Pilsyk S."/>
            <person name="Malc E."/>
            <person name="Mieczkowski P."/>
            <person name="Kruszewska J.S."/>
            <person name="Biernat P."/>
            <person name="Pawlowska J."/>
        </authorList>
    </citation>
    <scope>NUCLEOTIDE SEQUENCE</scope>
    <source>
        <strain evidence="1">WA0000067209</strain>
    </source>
</reference>
<proteinExistence type="predicted"/>
<organism evidence="1 2">
    <name type="scientific">Mortierella isabellina</name>
    <name type="common">Filamentous fungus</name>
    <name type="synonym">Umbelopsis isabellina</name>
    <dbReference type="NCBI Taxonomy" id="91625"/>
    <lineage>
        <taxon>Eukaryota</taxon>
        <taxon>Fungi</taxon>
        <taxon>Fungi incertae sedis</taxon>
        <taxon>Mucoromycota</taxon>
        <taxon>Mucoromycotina</taxon>
        <taxon>Umbelopsidomycetes</taxon>
        <taxon>Umbelopsidales</taxon>
        <taxon>Umbelopsidaceae</taxon>
        <taxon>Umbelopsis</taxon>
    </lineage>
</organism>
<gene>
    <name evidence="1" type="ORF">INT43_009148</name>
</gene>
<dbReference type="Proteomes" id="UP000654370">
    <property type="component" value="Unassembled WGS sequence"/>
</dbReference>
<protein>
    <submittedName>
        <fullName evidence="1">Uncharacterized protein</fullName>
    </submittedName>
</protein>
<evidence type="ECO:0000313" key="1">
    <source>
        <dbReference type="EMBL" id="KAG2171487.1"/>
    </source>
</evidence>
<dbReference type="AlphaFoldDB" id="A0A8H7U847"/>